<dbReference type="AlphaFoldDB" id="A0A088RK89"/>
<gene>
    <name evidence="3" type="ORF">LPMP_060180</name>
</gene>
<dbReference type="InterPro" id="IPR057317">
    <property type="entry name" value="PH-like_tryp"/>
</dbReference>
<feature type="compositionally biased region" description="Polar residues" evidence="1">
    <location>
        <begin position="298"/>
        <end position="315"/>
    </location>
</feature>
<dbReference type="Proteomes" id="UP000063063">
    <property type="component" value="Chromosome 6"/>
</dbReference>
<dbReference type="VEuPathDB" id="TriTrypDB:LPAL13_060007100"/>
<evidence type="ECO:0000313" key="3">
    <source>
        <dbReference type="EMBL" id="AIN95579.1"/>
    </source>
</evidence>
<evidence type="ECO:0000259" key="2">
    <source>
        <dbReference type="Pfam" id="PF23732"/>
    </source>
</evidence>
<keyword evidence="4" id="KW-1185">Reference proteome</keyword>
<evidence type="ECO:0000256" key="1">
    <source>
        <dbReference type="SAM" id="MobiDB-lite"/>
    </source>
</evidence>
<accession>A0A088RK89</accession>
<dbReference type="RefSeq" id="XP_010703901.1">
    <property type="nucleotide sequence ID" value="XM_010705599.1"/>
</dbReference>
<dbReference type="VEuPathDB" id="TriTrypDB:LPMP_060180"/>
<dbReference type="eggNOG" id="ENOG502SH0Y">
    <property type="taxonomic scope" value="Eukaryota"/>
</dbReference>
<evidence type="ECO:0000313" key="4">
    <source>
        <dbReference type="Proteomes" id="UP000063063"/>
    </source>
</evidence>
<proteinExistence type="predicted"/>
<name>A0A088RK89_LEIPA</name>
<dbReference type="GeneID" id="22572224"/>
<feature type="region of interest" description="Disordered" evidence="1">
    <location>
        <begin position="271"/>
        <end position="315"/>
    </location>
</feature>
<dbReference type="OrthoDB" id="252791at2759"/>
<dbReference type="EMBL" id="CP009375">
    <property type="protein sequence ID" value="AIN95579.1"/>
    <property type="molecule type" value="Genomic_DNA"/>
</dbReference>
<feature type="compositionally biased region" description="Low complexity" evidence="1">
    <location>
        <begin position="104"/>
        <end position="123"/>
    </location>
</feature>
<dbReference type="KEGG" id="lpan:LPMP_060180"/>
<feature type="compositionally biased region" description="Polar residues" evidence="1">
    <location>
        <begin position="274"/>
        <end position="288"/>
    </location>
</feature>
<sequence>MAPRTGPRVKVISPNSESAIMSRSISVDSSVYSSGHATPGTASLLRSGFRHGEPKRGDDDVAYSGRRAATGVALQSRRTVLRAMDVNAVHETGPFHGKSSPYDRAPSSAQAAARSTATASGSSGNDGKCGHTRRSLPNFFEEADFGNGSATERRKRRVDVSISRSHTRSYLVDASAVGQWQQPPSCQQAENEGAVRRATAALEHAGGAVLRRPFCGSNATSNRSRVATSALGGNTSLLPVQQQPCQSERRGLCLPPTIPITAHTRCYRSEDSDYSGNNTSMGSTASSNKRARPWAEPTPSQAASQQPTSACRSSFYGTQPMAESATQRPAVPRVCPGMFAGLSAIPVDERLFADAVGLHTNVISTAFAVPSARAAATADGGGSAVQQRYCVCPLWSLVGTFKTSLSSLVTVDFNQECLRWSQRNPKGGQQTIKVPLASVLDVFTTRVVQEDEHIEERQFTVVVRTSTRPSQVVFGFARVAEANRLRNVFKRR</sequence>
<organism evidence="3 4">
    <name type="scientific">Leishmania panamensis</name>
    <dbReference type="NCBI Taxonomy" id="5679"/>
    <lineage>
        <taxon>Eukaryota</taxon>
        <taxon>Discoba</taxon>
        <taxon>Euglenozoa</taxon>
        <taxon>Kinetoplastea</taxon>
        <taxon>Metakinetoplastina</taxon>
        <taxon>Trypanosomatida</taxon>
        <taxon>Trypanosomatidae</taxon>
        <taxon>Leishmaniinae</taxon>
        <taxon>Leishmania</taxon>
        <taxon>Leishmania guyanensis species complex</taxon>
    </lineage>
</organism>
<reference evidence="3 4" key="1">
    <citation type="journal article" date="2015" name="Sci. Rep.">
        <title>The genome of Leishmania panamensis: insights into genomics of the L. (Viannia) subgenus.</title>
        <authorList>
            <person name="Llanes A."/>
            <person name="Restrepo C.M."/>
            <person name="Vecchio G.D."/>
            <person name="Anguizola F.J."/>
            <person name="Lleonart R."/>
        </authorList>
    </citation>
    <scope>NUCLEOTIDE SEQUENCE [LARGE SCALE GENOMIC DNA]</scope>
    <source>
        <strain evidence="3 4">MHOM/PA/94/PSC-1</strain>
    </source>
</reference>
<feature type="region of interest" description="Disordered" evidence="1">
    <location>
        <begin position="91"/>
        <end position="135"/>
    </location>
</feature>
<feature type="domain" description="PH-like" evidence="2">
    <location>
        <begin position="390"/>
        <end position="490"/>
    </location>
</feature>
<protein>
    <recommendedName>
        <fullName evidence="2">PH-like domain-containing protein</fullName>
    </recommendedName>
</protein>
<dbReference type="Pfam" id="PF23732">
    <property type="entry name" value="PH_22"/>
    <property type="match status" value="1"/>
</dbReference>